<dbReference type="SUPFAM" id="SSF46894">
    <property type="entry name" value="C-terminal effector domain of the bipartite response regulators"/>
    <property type="match status" value="1"/>
</dbReference>
<dbReference type="AlphaFoldDB" id="A0A1B2AC74"/>
<organism evidence="7 8">
    <name type="scientific">Tsuneonella dongtanensis</name>
    <dbReference type="NCBI Taxonomy" id="692370"/>
    <lineage>
        <taxon>Bacteria</taxon>
        <taxon>Pseudomonadati</taxon>
        <taxon>Pseudomonadota</taxon>
        <taxon>Alphaproteobacteria</taxon>
        <taxon>Sphingomonadales</taxon>
        <taxon>Erythrobacteraceae</taxon>
        <taxon>Tsuneonella</taxon>
    </lineage>
</organism>
<dbReference type="Proteomes" id="UP000092932">
    <property type="component" value="Chromosome"/>
</dbReference>
<feature type="domain" description="HTH luxR-type" evidence="5">
    <location>
        <begin position="134"/>
        <end position="199"/>
    </location>
</feature>
<dbReference type="GO" id="GO:0003677">
    <property type="term" value="F:DNA binding"/>
    <property type="evidence" value="ECO:0007669"/>
    <property type="project" value="UniProtKB-KW"/>
</dbReference>
<dbReference type="KEGG" id="ado:A6F68_01236"/>
<dbReference type="SUPFAM" id="SSF52172">
    <property type="entry name" value="CheY-like"/>
    <property type="match status" value="1"/>
</dbReference>
<gene>
    <name evidence="7" type="primary">fixJ</name>
    <name evidence="7" type="ORF">A6F68_01236</name>
</gene>
<evidence type="ECO:0000256" key="2">
    <source>
        <dbReference type="ARBA" id="ARBA00023125"/>
    </source>
</evidence>
<evidence type="ECO:0000259" key="5">
    <source>
        <dbReference type="PROSITE" id="PS50043"/>
    </source>
</evidence>
<dbReference type="InterPro" id="IPR011006">
    <property type="entry name" value="CheY-like_superfamily"/>
</dbReference>
<dbReference type="PATRIC" id="fig|692370.5.peg.1250"/>
<dbReference type="SMART" id="SM00421">
    <property type="entry name" value="HTH_LUXR"/>
    <property type="match status" value="1"/>
</dbReference>
<dbReference type="Pfam" id="PF00196">
    <property type="entry name" value="GerE"/>
    <property type="match status" value="1"/>
</dbReference>
<keyword evidence="2" id="KW-0238">DNA-binding</keyword>
<keyword evidence="1" id="KW-0805">Transcription regulation</keyword>
<evidence type="ECO:0000256" key="3">
    <source>
        <dbReference type="ARBA" id="ARBA00023163"/>
    </source>
</evidence>
<dbReference type="Gene3D" id="1.10.10.10">
    <property type="entry name" value="Winged helix-like DNA-binding domain superfamily/Winged helix DNA-binding domain"/>
    <property type="match status" value="1"/>
</dbReference>
<dbReference type="PROSITE" id="PS50110">
    <property type="entry name" value="RESPONSE_REGULATORY"/>
    <property type="match status" value="1"/>
</dbReference>
<dbReference type="InterPro" id="IPR036388">
    <property type="entry name" value="WH-like_DNA-bd_sf"/>
</dbReference>
<dbReference type="RefSeq" id="WP_067677402.1">
    <property type="nucleotide sequence ID" value="NZ_CP016591.1"/>
</dbReference>
<dbReference type="InterPro" id="IPR001789">
    <property type="entry name" value="Sig_transdc_resp-reg_receiver"/>
</dbReference>
<evidence type="ECO:0000256" key="4">
    <source>
        <dbReference type="PROSITE-ProRule" id="PRU00169"/>
    </source>
</evidence>
<dbReference type="CDD" id="cd06170">
    <property type="entry name" value="LuxR_C_like"/>
    <property type="match status" value="1"/>
</dbReference>
<protein>
    <submittedName>
        <fullName evidence="7">Transcriptional regulatory protein FixJ</fullName>
    </submittedName>
</protein>
<dbReference type="STRING" id="692370.A6F68_01236"/>
<evidence type="ECO:0000313" key="7">
    <source>
        <dbReference type="EMBL" id="ANY19753.1"/>
    </source>
</evidence>
<dbReference type="PANTHER" id="PTHR44688:SF16">
    <property type="entry name" value="DNA-BINDING TRANSCRIPTIONAL ACTIVATOR DEVR_DOSR"/>
    <property type="match status" value="1"/>
</dbReference>
<evidence type="ECO:0000313" key="8">
    <source>
        <dbReference type="Proteomes" id="UP000092932"/>
    </source>
</evidence>
<dbReference type="Gene3D" id="3.40.50.2300">
    <property type="match status" value="1"/>
</dbReference>
<dbReference type="PROSITE" id="PS00622">
    <property type="entry name" value="HTH_LUXR_1"/>
    <property type="match status" value="1"/>
</dbReference>
<comment type="caution">
    <text evidence="4">Lacks conserved residue(s) required for the propagation of feature annotation.</text>
</comment>
<keyword evidence="3" id="KW-0804">Transcription</keyword>
<dbReference type="GO" id="GO:0000160">
    <property type="term" value="P:phosphorelay signal transduction system"/>
    <property type="evidence" value="ECO:0007669"/>
    <property type="project" value="InterPro"/>
</dbReference>
<evidence type="ECO:0000259" key="6">
    <source>
        <dbReference type="PROSITE" id="PS50110"/>
    </source>
</evidence>
<dbReference type="GO" id="GO:0006355">
    <property type="term" value="P:regulation of DNA-templated transcription"/>
    <property type="evidence" value="ECO:0007669"/>
    <property type="project" value="InterPro"/>
</dbReference>
<dbReference type="PANTHER" id="PTHR44688">
    <property type="entry name" value="DNA-BINDING TRANSCRIPTIONAL ACTIVATOR DEVR_DOSR"/>
    <property type="match status" value="1"/>
</dbReference>
<feature type="domain" description="Response regulatory" evidence="6">
    <location>
        <begin position="6"/>
        <end position="118"/>
    </location>
</feature>
<proteinExistence type="predicted"/>
<dbReference type="InterPro" id="IPR016032">
    <property type="entry name" value="Sig_transdc_resp-reg_C-effctor"/>
</dbReference>
<dbReference type="PROSITE" id="PS50043">
    <property type="entry name" value="HTH_LUXR_2"/>
    <property type="match status" value="1"/>
</dbReference>
<dbReference type="InterPro" id="IPR000792">
    <property type="entry name" value="Tscrpt_reg_LuxR_C"/>
</dbReference>
<dbReference type="PRINTS" id="PR00038">
    <property type="entry name" value="HTHLUXR"/>
</dbReference>
<sequence length="205" mass="22703">MGQRNVIHFVDADIRMRADLARTAFAMGHHAEVYADLGELCEHPPQRGIVVVRDQLESGGIEATLDLLARVGIWLPVVAMDEAPRTARVVAAIKAGALDYLPLPLEPERLDAMLERIGDEAREHAEARRRMVEARGRIGALSTREREVLDWLAMGSSNKAIARELQISPRTVEIHRANMMTKLGASHAAEAVRLRIEARLDGARL</sequence>
<keyword evidence="8" id="KW-1185">Reference proteome</keyword>
<name>A0A1B2AC74_9SPHN</name>
<dbReference type="EMBL" id="CP016591">
    <property type="protein sequence ID" value="ANY19753.1"/>
    <property type="molecule type" value="Genomic_DNA"/>
</dbReference>
<evidence type="ECO:0000256" key="1">
    <source>
        <dbReference type="ARBA" id="ARBA00023015"/>
    </source>
</evidence>
<accession>A0A1B2AC74</accession>
<reference evidence="7 8" key="1">
    <citation type="submission" date="2016-07" db="EMBL/GenBank/DDBJ databases">
        <title>Complete genome sequence of Altererythrobacter dongtanensis KCTC 22672, a type strain with esterase isolated from tidal flat.</title>
        <authorList>
            <person name="Cheng H."/>
            <person name="Wu Y.-H."/>
            <person name="Zhou P."/>
            <person name="Huo Y.-Y."/>
            <person name="Wang C.-S."/>
            <person name="Xu X.-W."/>
        </authorList>
    </citation>
    <scope>NUCLEOTIDE SEQUENCE [LARGE SCALE GENOMIC DNA]</scope>
    <source>
        <strain evidence="7 8">KCTC 22672</strain>
    </source>
</reference>
<dbReference type="OrthoDB" id="9782655at2"/>